<dbReference type="KEGG" id="vg:40101548"/>
<protein>
    <submittedName>
        <fullName evidence="1">Uncharacterized protein</fullName>
    </submittedName>
</protein>
<accession>A0A2S1GSJ1</accession>
<proteinExistence type="predicted"/>
<name>A0A2S1GSJ1_9CAUD</name>
<dbReference type="EMBL" id="MH193369">
    <property type="protein sequence ID" value="AWD92319.1"/>
    <property type="molecule type" value="Genomic_DNA"/>
</dbReference>
<organism evidence="1 2">
    <name type="scientific">Enterococcus phage LY0322</name>
    <dbReference type="NCBI Taxonomy" id="2172042"/>
    <lineage>
        <taxon>Viruses</taxon>
        <taxon>Duplodnaviria</taxon>
        <taxon>Heunggongvirae</taxon>
        <taxon>Uroviricota</taxon>
        <taxon>Caudoviricetes</taxon>
        <taxon>Efquatrovirus</taxon>
        <taxon>Efquatrovirus LY0322</taxon>
    </lineage>
</organism>
<evidence type="ECO:0000313" key="2">
    <source>
        <dbReference type="Proteomes" id="UP000247285"/>
    </source>
</evidence>
<dbReference type="GeneID" id="40101548"/>
<sequence length="75" mass="8727">MKKEDFNMKNVRVINRPFGKYKTIHVLCNLNNADYLEVTKYPDGDIVVSMDTNIPEGDIILTIEQLEKLVEELKE</sequence>
<dbReference type="RefSeq" id="YP_009624695.1">
    <property type="nucleotide sequence ID" value="NC_042125.1"/>
</dbReference>
<reference evidence="1 2" key="1">
    <citation type="submission" date="2018-04" db="EMBL/GenBank/DDBJ databases">
        <title>The genome sequence of bacteriophage LY0322 lytic for Enterococcus.</title>
        <authorList>
            <person name="Liu Y."/>
            <person name="Shi H."/>
            <person name="Sun Y."/>
        </authorList>
    </citation>
    <scope>NUCLEOTIDE SEQUENCE [LARGE SCALE GENOMIC DNA]</scope>
</reference>
<dbReference type="Proteomes" id="UP000247285">
    <property type="component" value="Segment"/>
</dbReference>
<keyword evidence="2" id="KW-1185">Reference proteome</keyword>
<evidence type="ECO:0000313" key="1">
    <source>
        <dbReference type="EMBL" id="AWD92319.1"/>
    </source>
</evidence>
<dbReference type="OrthoDB" id="24407at10239"/>